<evidence type="ECO:0000313" key="3">
    <source>
        <dbReference type="Proteomes" id="UP000050342"/>
    </source>
</evidence>
<dbReference type="Proteomes" id="UP000050342">
    <property type="component" value="Unassembled WGS sequence"/>
</dbReference>
<dbReference type="GO" id="GO:0005506">
    <property type="term" value="F:iron ion binding"/>
    <property type="evidence" value="ECO:0007669"/>
    <property type="project" value="UniProtKB-ARBA"/>
</dbReference>
<dbReference type="OrthoDB" id="9791262at2"/>
<dbReference type="Pfam" id="PF05721">
    <property type="entry name" value="PhyH"/>
    <property type="match status" value="1"/>
</dbReference>
<evidence type="ECO:0000313" key="2">
    <source>
        <dbReference type="EMBL" id="KQB52801.1"/>
    </source>
</evidence>
<protein>
    <submittedName>
        <fullName evidence="2">Proline hydroxylase</fullName>
    </submittedName>
</protein>
<dbReference type="PANTHER" id="PTHR20883:SF48">
    <property type="entry name" value="ECTOINE DIOXYGENASE"/>
    <property type="match status" value="1"/>
</dbReference>
<dbReference type="PANTHER" id="PTHR20883">
    <property type="entry name" value="PHYTANOYL-COA DIOXYGENASE DOMAIN CONTAINING 1"/>
    <property type="match status" value="1"/>
</dbReference>
<gene>
    <name evidence="2" type="ORF">AQS70_13185</name>
</gene>
<dbReference type="AlphaFoldDB" id="A0A0Q0T026"/>
<keyword evidence="3" id="KW-1185">Reference proteome</keyword>
<proteinExistence type="predicted"/>
<dbReference type="SUPFAM" id="SSF51197">
    <property type="entry name" value="Clavaminate synthase-like"/>
    <property type="match status" value="1"/>
</dbReference>
<organism evidence="2 3">
    <name type="scientific">Pseudomonas endophytica</name>
    <dbReference type="NCBI Taxonomy" id="1563157"/>
    <lineage>
        <taxon>Bacteria</taxon>
        <taxon>Pseudomonadati</taxon>
        <taxon>Pseudomonadota</taxon>
        <taxon>Gammaproteobacteria</taxon>
        <taxon>Pseudomonadales</taxon>
        <taxon>Pseudomonadaceae</taxon>
        <taxon>Pseudomonas</taxon>
    </lineage>
</organism>
<dbReference type="GO" id="GO:0016706">
    <property type="term" value="F:2-oxoglutarate-dependent dioxygenase activity"/>
    <property type="evidence" value="ECO:0007669"/>
    <property type="project" value="UniProtKB-ARBA"/>
</dbReference>
<sequence length="262" mass="29829">MKLTQEQIKAYDEEGYIVLPSLFSQQEARLMKSRLPALYQMSRDEVIKEKSGVVRTVFAAHTFDEVFARVASHPRLIEPARQLLNSEVYMHQFKINAKAAFNGDVWQWHQDFGTWHQDDGMPEARAMNIAIFLDDVNEFNGPLMFIPRSHKEGRLDASHDLTTTSYPLWTLDNAKVAELVEQGGIVAPKGVAGTVLIFQSTLVHASSPNLSPWDRNTLYVTTNSVENAIRKFQRPDYIAHRDFTPIHTLDDTCLDEFHQAVA</sequence>
<dbReference type="EMBL" id="LLWH01000185">
    <property type="protein sequence ID" value="KQB52801.1"/>
    <property type="molecule type" value="Genomic_DNA"/>
</dbReference>
<dbReference type="InterPro" id="IPR008775">
    <property type="entry name" value="Phytyl_CoA_dOase-like"/>
</dbReference>
<dbReference type="STRING" id="1563157.AQS70_13185"/>
<comment type="cofactor">
    <cofactor evidence="1">
        <name>Fe(2+)</name>
        <dbReference type="ChEBI" id="CHEBI:29033"/>
    </cofactor>
</comment>
<reference evidence="2 3" key="1">
    <citation type="submission" date="2015-10" db="EMBL/GenBank/DDBJ databases">
        <title>Pseudomonas helleri sp. nov. and Pseudomonas weihenstephanensis sp. nov., isolated from raw cows milk.</title>
        <authorList>
            <person name="Von Neubeck M."/>
            <person name="Huptas C."/>
            <person name="Wenning M."/>
            <person name="Scherer S."/>
        </authorList>
    </citation>
    <scope>NUCLEOTIDE SEQUENCE [LARGE SCALE GENOMIC DNA]</scope>
    <source>
        <strain evidence="2 3">BSTT44</strain>
    </source>
</reference>
<dbReference type="Gene3D" id="2.60.120.620">
    <property type="entry name" value="q2cbj1_9rhob like domain"/>
    <property type="match status" value="1"/>
</dbReference>
<comment type="caution">
    <text evidence="2">The sequence shown here is derived from an EMBL/GenBank/DDBJ whole genome shotgun (WGS) entry which is preliminary data.</text>
</comment>
<name>A0A0Q0T026_9PSED</name>
<dbReference type="RefSeq" id="WP_055103720.1">
    <property type="nucleotide sequence ID" value="NZ_LLWH01000185.1"/>
</dbReference>
<evidence type="ECO:0000256" key="1">
    <source>
        <dbReference type="ARBA" id="ARBA00001954"/>
    </source>
</evidence>
<accession>A0A0Q0T026</accession>